<keyword evidence="11" id="KW-1185">Reference proteome</keyword>
<keyword evidence="5" id="KW-0119">Carbohydrate metabolism</keyword>
<proteinExistence type="predicted"/>
<dbReference type="PROSITE" id="PS51910">
    <property type="entry name" value="GH18_2"/>
    <property type="match status" value="1"/>
</dbReference>
<evidence type="ECO:0000256" key="2">
    <source>
        <dbReference type="ARBA" id="ARBA00012729"/>
    </source>
</evidence>
<protein>
    <recommendedName>
        <fullName evidence="2">chitinase</fullName>
        <ecNumber evidence="2">3.2.1.14</ecNumber>
    </recommendedName>
</protein>
<dbReference type="InterPro" id="IPR001223">
    <property type="entry name" value="Glyco_hydro18_cat"/>
</dbReference>
<organism evidence="10 11">
    <name type="scientific">Sclerotinia nivalis</name>
    <dbReference type="NCBI Taxonomy" id="352851"/>
    <lineage>
        <taxon>Eukaryota</taxon>
        <taxon>Fungi</taxon>
        <taxon>Dikarya</taxon>
        <taxon>Ascomycota</taxon>
        <taxon>Pezizomycotina</taxon>
        <taxon>Leotiomycetes</taxon>
        <taxon>Helotiales</taxon>
        <taxon>Sclerotiniaceae</taxon>
        <taxon>Sclerotinia</taxon>
    </lineage>
</organism>
<evidence type="ECO:0000256" key="7">
    <source>
        <dbReference type="ARBA" id="ARBA00023326"/>
    </source>
</evidence>
<dbReference type="Proteomes" id="UP001152300">
    <property type="component" value="Unassembled WGS sequence"/>
</dbReference>
<dbReference type="GO" id="GO:0000272">
    <property type="term" value="P:polysaccharide catabolic process"/>
    <property type="evidence" value="ECO:0007669"/>
    <property type="project" value="UniProtKB-KW"/>
</dbReference>
<dbReference type="PROSITE" id="PS01095">
    <property type="entry name" value="GH18_1"/>
    <property type="match status" value="1"/>
</dbReference>
<dbReference type="Gene3D" id="3.20.20.80">
    <property type="entry name" value="Glycosidases"/>
    <property type="match status" value="1"/>
</dbReference>
<evidence type="ECO:0000256" key="4">
    <source>
        <dbReference type="ARBA" id="ARBA00023024"/>
    </source>
</evidence>
<comment type="caution">
    <text evidence="10">The sequence shown here is derived from an EMBL/GenBank/DDBJ whole genome shotgun (WGS) entry which is preliminary data.</text>
</comment>
<name>A0A9X0ATZ8_9HELO</name>
<dbReference type="InterPro" id="IPR050542">
    <property type="entry name" value="Glycosyl_Hydrlase18_Chitinase"/>
</dbReference>
<dbReference type="EMBL" id="JAPEIS010000002">
    <property type="protein sequence ID" value="KAJ8068947.1"/>
    <property type="molecule type" value="Genomic_DNA"/>
</dbReference>
<dbReference type="EC" id="3.2.1.14" evidence="2"/>
<evidence type="ECO:0000313" key="10">
    <source>
        <dbReference type="EMBL" id="KAJ8068947.1"/>
    </source>
</evidence>
<dbReference type="SUPFAM" id="SSF51445">
    <property type="entry name" value="(Trans)glycosidases"/>
    <property type="match status" value="1"/>
</dbReference>
<dbReference type="OrthoDB" id="3012298at2759"/>
<keyword evidence="6" id="KW-0326">Glycosidase</keyword>
<evidence type="ECO:0000256" key="8">
    <source>
        <dbReference type="SAM" id="SignalP"/>
    </source>
</evidence>
<feature type="signal peptide" evidence="8">
    <location>
        <begin position="1"/>
        <end position="15"/>
    </location>
</feature>
<keyword evidence="4" id="KW-0146">Chitin degradation</keyword>
<dbReference type="InterPro" id="IPR001579">
    <property type="entry name" value="Glyco_hydro_18_chit_AS"/>
</dbReference>
<dbReference type="GO" id="GO:0008843">
    <property type="term" value="F:endochitinase activity"/>
    <property type="evidence" value="ECO:0007669"/>
    <property type="project" value="UniProtKB-EC"/>
</dbReference>
<evidence type="ECO:0000313" key="11">
    <source>
        <dbReference type="Proteomes" id="UP001152300"/>
    </source>
</evidence>
<gene>
    <name evidence="10" type="ORF">OCU04_002628</name>
</gene>
<evidence type="ECO:0000259" key="9">
    <source>
        <dbReference type="PROSITE" id="PS51910"/>
    </source>
</evidence>
<dbReference type="GO" id="GO:0005576">
    <property type="term" value="C:extracellular region"/>
    <property type="evidence" value="ECO:0007669"/>
    <property type="project" value="TreeGrafter"/>
</dbReference>
<dbReference type="AlphaFoldDB" id="A0A9X0ATZ8"/>
<dbReference type="PANTHER" id="PTHR45708:SF60">
    <property type="entry name" value="III CHITINASE, PUTATIVE (AFU_ORTHOLOGUE AFUA_5G03850)-RELATED"/>
    <property type="match status" value="1"/>
</dbReference>
<dbReference type="GO" id="GO:0006032">
    <property type="term" value="P:chitin catabolic process"/>
    <property type="evidence" value="ECO:0007669"/>
    <property type="project" value="UniProtKB-KW"/>
</dbReference>
<feature type="domain" description="GH18" evidence="9">
    <location>
        <begin position="34"/>
        <end position="321"/>
    </location>
</feature>
<dbReference type="InterPro" id="IPR017853">
    <property type="entry name" value="GH"/>
</dbReference>
<keyword evidence="8" id="KW-0732">Signal</keyword>
<keyword evidence="3" id="KW-0378">Hydrolase</keyword>
<keyword evidence="7" id="KW-0624">Polysaccharide degradation</keyword>
<comment type="catalytic activity">
    <reaction evidence="1">
        <text>Random endo-hydrolysis of N-acetyl-beta-D-glucosaminide (1-&gt;4)-beta-linkages in chitin and chitodextrins.</text>
        <dbReference type="EC" id="3.2.1.14"/>
    </reaction>
</comment>
<evidence type="ECO:0000256" key="6">
    <source>
        <dbReference type="ARBA" id="ARBA00023295"/>
    </source>
</evidence>
<evidence type="ECO:0000256" key="3">
    <source>
        <dbReference type="ARBA" id="ARBA00022801"/>
    </source>
</evidence>
<feature type="chain" id="PRO_5040766357" description="chitinase" evidence="8">
    <location>
        <begin position="16"/>
        <end position="321"/>
    </location>
</feature>
<evidence type="ECO:0000256" key="1">
    <source>
        <dbReference type="ARBA" id="ARBA00000822"/>
    </source>
</evidence>
<evidence type="ECO:0000256" key="5">
    <source>
        <dbReference type="ARBA" id="ARBA00023277"/>
    </source>
</evidence>
<dbReference type="PANTHER" id="PTHR45708">
    <property type="entry name" value="ENDOCHITINASE"/>
    <property type="match status" value="1"/>
</dbReference>
<sequence length="321" mass="35213">MKFLNFLPLLPLIQAIPVEPLAAKSSAPGVATTPRLAVYVQTYHDEHNKDTNLSLLPLLGADIQPTHVILAALHAMGTPGDIHLNDDPPDAPMYDELWAQVKALQTAGIRVSCMMGGAAWGTWNYFTGDDNQFHQYYDPLLNNFIKKYNLNGIDIDVEQFVDITVALRLIKQLYNDMGPDFDITMAPVASALSYGGSLSGFSYSDLDAQARDPNTGAPMISFYNAQFTNGWGYAGNTNDYDAIINAGWDPSRVVMLASAATNDAGGWVPIGSLKNTIRSLRNKYPNFGGVNGWEYFDAGSSDGLFQPYMWMAGLRDALNFY</sequence>
<reference evidence="10" key="1">
    <citation type="submission" date="2022-11" db="EMBL/GenBank/DDBJ databases">
        <title>Genome Resource of Sclerotinia nivalis Strain SnTB1, a Plant Pathogen Isolated from American Ginseng.</title>
        <authorList>
            <person name="Fan S."/>
        </authorList>
    </citation>
    <scope>NUCLEOTIDE SEQUENCE</scope>
    <source>
        <strain evidence="10">SnTB1</strain>
    </source>
</reference>
<accession>A0A9X0ATZ8</accession>